<accession>A0ABV0SI49</accession>
<reference evidence="2 3" key="1">
    <citation type="submission" date="2021-06" db="EMBL/GenBank/DDBJ databases">
        <authorList>
            <person name="Palmer J.M."/>
        </authorList>
    </citation>
    <scope>NUCLEOTIDE SEQUENCE [LARGE SCALE GENOMIC DNA]</scope>
    <source>
        <strain evidence="2 3">XC_2019</strain>
        <tissue evidence="2">Muscle</tissue>
    </source>
</reference>
<sequence>GVIQDETGWNPAKQNGRSQPSLPSTDILGPDNVNPESIEQYRQDLRQLSWVEGRWRSQRGCNMRPELRVMEDQVNSHGVWKALTVGNKIDPGNNLVRTYKHGSVFP</sequence>
<dbReference type="Proteomes" id="UP001434883">
    <property type="component" value="Unassembled WGS sequence"/>
</dbReference>
<comment type="caution">
    <text evidence="2">The sequence shown here is derived from an EMBL/GenBank/DDBJ whole genome shotgun (WGS) entry which is preliminary data.</text>
</comment>
<name>A0ABV0SI49_9TELE</name>
<feature type="region of interest" description="Disordered" evidence="1">
    <location>
        <begin position="1"/>
        <end position="35"/>
    </location>
</feature>
<evidence type="ECO:0000313" key="3">
    <source>
        <dbReference type="Proteomes" id="UP001434883"/>
    </source>
</evidence>
<protein>
    <recommendedName>
        <fullName evidence="4">Neurotrophin-3</fullName>
    </recommendedName>
</protein>
<keyword evidence="3" id="KW-1185">Reference proteome</keyword>
<feature type="non-terminal residue" evidence="2">
    <location>
        <position position="1"/>
    </location>
</feature>
<organism evidence="2 3">
    <name type="scientific">Xenoophorus captivus</name>
    <dbReference type="NCBI Taxonomy" id="1517983"/>
    <lineage>
        <taxon>Eukaryota</taxon>
        <taxon>Metazoa</taxon>
        <taxon>Chordata</taxon>
        <taxon>Craniata</taxon>
        <taxon>Vertebrata</taxon>
        <taxon>Euteleostomi</taxon>
        <taxon>Actinopterygii</taxon>
        <taxon>Neopterygii</taxon>
        <taxon>Teleostei</taxon>
        <taxon>Neoteleostei</taxon>
        <taxon>Acanthomorphata</taxon>
        <taxon>Ovalentaria</taxon>
        <taxon>Atherinomorphae</taxon>
        <taxon>Cyprinodontiformes</taxon>
        <taxon>Goodeidae</taxon>
        <taxon>Xenoophorus</taxon>
    </lineage>
</organism>
<evidence type="ECO:0000313" key="2">
    <source>
        <dbReference type="EMBL" id="MEQ2219806.1"/>
    </source>
</evidence>
<gene>
    <name evidence="2" type="ORF">XENOCAPTIV_024445</name>
</gene>
<evidence type="ECO:0000256" key="1">
    <source>
        <dbReference type="SAM" id="MobiDB-lite"/>
    </source>
</evidence>
<feature type="compositionally biased region" description="Polar residues" evidence="1">
    <location>
        <begin position="12"/>
        <end position="24"/>
    </location>
</feature>
<dbReference type="EMBL" id="JAHRIN010081337">
    <property type="protein sequence ID" value="MEQ2219806.1"/>
    <property type="molecule type" value="Genomic_DNA"/>
</dbReference>
<proteinExistence type="predicted"/>
<evidence type="ECO:0008006" key="4">
    <source>
        <dbReference type="Google" id="ProtNLM"/>
    </source>
</evidence>